<dbReference type="AlphaFoldDB" id="A0A1H8HD89"/>
<protein>
    <recommendedName>
        <fullName evidence="4">DUF1127 domain-containing protein</fullName>
    </recommendedName>
</protein>
<dbReference type="RefSeq" id="WP_139210048.1">
    <property type="nucleotide sequence ID" value="NZ_FOCM01000004.1"/>
</dbReference>
<evidence type="ECO:0008006" key="4">
    <source>
        <dbReference type="Google" id="ProtNLM"/>
    </source>
</evidence>
<gene>
    <name evidence="2" type="ORF">SAMN04488011_104396</name>
</gene>
<evidence type="ECO:0000256" key="1">
    <source>
        <dbReference type="SAM" id="MobiDB-lite"/>
    </source>
</evidence>
<feature type="region of interest" description="Disordered" evidence="1">
    <location>
        <begin position="41"/>
        <end position="65"/>
    </location>
</feature>
<evidence type="ECO:0000313" key="3">
    <source>
        <dbReference type="Proteomes" id="UP000199372"/>
    </source>
</evidence>
<proteinExistence type="predicted"/>
<feature type="compositionally biased region" description="Pro residues" evidence="1">
    <location>
        <begin position="52"/>
        <end position="65"/>
    </location>
</feature>
<keyword evidence="3" id="KW-1185">Reference proteome</keyword>
<sequence>MTETLFHPARTSRRRGILAALLLGLVRWQASNDERARLANLTPEARRDMGLPPAPAPQPARPIEW</sequence>
<reference evidence="3" key="1">
    <citation type="submission" date="2016-10" db="EMBL/GenBank/DDBJ databases">
        <authorList>
            <person name="Varghese N."/>
            <person name="Submissions S."/>
        </authorList>
    </citation>
    <scope>NUCLEOTIDE SEQUENCE [LARGE SCALE GENOMIC DNA]</scope>
    <source>
        <strain evidence="3">DSM 26893</strain>
    </source>
</reference>
<dbReference type="EMBL" id="FOCM01000004">
    <property type="protein sequence ID" value="SEN54070.1"/>
    <property type="molecule type" value="Genomic_DNA"/>
</dbReference>
<accession>A0A1H8HD89</accession>
<dbReference type="Proteomes" id="UP000199372">
    <property type="component" value="Unassembled WGS sequence"/>
</dbReference>
<evidence type="ECO:0000313" key="2">
    <source>
        <dbReference type="EMBL" id="SEN54070.1"/>
    </source>
</evidence>
<name>A0A1H8HD89_9RHOB</name>
<organism evidence="2 3">
    <name type="scientific">Palleronia pelagia</name>
    <dbReference type="NCBI Taxonomy" id="387096"/>
    <lineage>
        <taxon>Bacteria</taxon>
        <taxon>Pseudomonadati</taxon>
        <taxon>Pseudomonadota</taxon>
        <taxon>Alphaproteobacteria</taxon>
        <taxon>Rhodobacterales</taxon>
        <taxon>Roseobacteraceae</taxon>
        <taxon>Palleronia</taxon>
    </lineage>
</organism>